<keyword evidence="4" id="KW-1185">Reference proteome</keyword>
<dbReference type="AlphaFoldDB" id="A0A8H5BLX3"/>
<feature type="region of interest" description="Disordered" evidence="1">
    <location>
        <begin position="358"/>
        <end position="426"/>
    </location>
</feature>
<organism evidence="3 4">
    <name type="scientific">Ephemerocybe angulata</name>
    <dbReference type="NCBI Taxonomy" id="980116"/>
    <lineage>
        <taxon>Eukaryota</taxon>
        <taxon>Fungi</taxon>
        <taxon>Dikarya</taxon>
        <taxon>Basidiomycota</taxon>
        <taxon>Agaricomycotina</taxon>
        <taxon>Agaricomycetes</taxon>
        <taxon>Agaricomycetidae</taxon>
        <taxon>Agaricales</taxon>
        <taxon>Agaricineae</taxon>
        <taxon>Psathyrellaceae</taxon>
        <taxon>Ephemerocybe</taxon>
    </lineage>
</organism>
<gene>
    <name evidence="3" type="ORF">D9611_000489</name>
</gene>
<evidence type="ECO:0000256" key="1">
    <source>
        <dbReference type="SAM" id="MobiDB-lite"/>
    </source>
</evidence>
<feature type="domain" description="DUF6589" evidence="2">
    <location>
        <begin position="576"/>
        <end position="1033"/>
    </location>
</feature>
<comment type="caution">
    <text evidence="3">The sequence shown here is derived from an EMBL/GenBank/DDBJ whole genome shotgun (WGS) entry which is preliminary data.</text>
</comment>
<dbReference type="EMBL" id="JAACJK010000163">
    <property type="protein sequence ID" value="KAF5325849.1"/>
    <property type="molecule type" value="Genomic_DNA"/>
</dbReference>
<feature type="region of interest" description="Disordered" evidence="1">
    <location>
        <begin position="847"/>
        <end position="882"/>
    </location>
</feature>
<evidence type="ECO:0000259" key="2">
    <source>
        <dbReference type="Pfam" id="PF20231"/>
    </source>
</evidence>
<dbReference type="OrthoDB" id="3240429at2759"/>
<protein>
    <recommendedName>
        <fullName evidence="2">DUF6589 domain-containing protein</fullName>
    </recommendedName>
</protein>
<name>A0A8H5BLX3_9AGAR</name>
<sequence length="1136" mass="126709">MDPPPGATDEESNTYNTFRTPQRHPSSQQIPIAQPVPVSGTQYHSSPWNVASPSPLHFPATPGQVPSGHYPYPYPVYATPWPAYSAAIPPSLGPPSPAPAVPVLARAGSPTVDDLSRLRDGEEKLFAAGLFRGIIYKGNGKGRDDRWRLGSSYVFPHSEKVNAEMRAAIVYRCMRQAGFSSFGELFDVYFSGKYSFSQYTGVAKGIKSFLAAQGEKPDEHPVAIVEHFFRHEKSRLNLDGKVALNAPPFTIPSYALPPSVRLDGNYSQELPAYTCTKHALLNWSLGKIVEVIDEESEQLLKLALGFTRAPRDILTWSNLTTWSITSSQETLATTAPALFTIFSTVAVNENTRKRVQQARVIPQSSDDIQAPLPPSSPPQYLPESLAGESDKDEQDEVATCSEDEDALPEKPTSSPFLGTAPPSISGVPINTRRDPWLVRCNRHDPNASIFRYKYAIVFQTVIGIFLFTCNANRDIISILGRMGLTVAYDTILATLHILASDTNTYLQAFGCLLQDGQPTFLLLFDNVNKMRRAWQHTSYHNDEMQSGTAATLIQLEDVPPGALSSEPLLDAQRKKRRQELTVDVLWKDINWEHIQLTGVGTILRVWVKHVPALQRFQGDVDLFFSKESAVHPLRLRKSTIIPMRPTAINEATTAGTQDVLHNLMIGQLRILPTWTHRWVIMVCGDQLTIDRMRKLKRYMAKTDTAYDRHDWVLPIIQLWHLKWNLQKAIIRMNWSPIVGEGVNGLRHDIHALRREKFNEKKCDFYPAHHILEDVFEALILSALRLECEKVTGKEDEANVKLLDGLQACFTANAELAGCNFEYLRTLALKVYQKYLTAAAAEAAKDPVGSSLDSQSESESEDSGGSEVGSDQSRSQAPKQALEPDESLANTINFMRATFWYLEVCAAIAEGDIGRVFEVIKLLRFSFWGAGCTNYGNEMLELACNFLYEFSEGLKEAVLNNYLVNPSGKPGHWFELDLLQEHFNFWLKRLFNSKSHSFDSKHLAEAVGLNIGGFSLLRDLFPGVFGIRKKSYSHSDPEKQTDINILGEHYRSEKVLAHQSGRTQPYEVIDEFAKGIDILSSGKLDTFIRRTVNDGPGAEEGMDDSEANSNRATLPSNPIIMEGGETSIDSFVGGNLE</sequence>
<proteinExistence type="predicted"/>
<dbReference type="InterPro" id="IPR046496">
    <property type="entry name" value="DUF6589"/>
</dbReference>
<dbReference type="Pfam" id="PF20231">
    <property type="entry name" value="DUF6589"/>
    <property type="match status" value="1"/>
</dbReference>
<feature type="compositionally biased region" description="Polar residues" evidence="1">
    <location>
        <begin position="13"/>
        <end position="31"/>
    </location>
</feature>
<feature type="compositionally biased region" description="Acidic residues" evidence="1">
    <location>
        <begin position="390"/>
        <end position="406"/>
    </location>
</feature>
<feature type="compositionally biased region" description="Polar residues" evidence="1">
    <location>
        <begin position="1106"/>
        <end position="1115"/>
    </location>
</feature>
<feature type="compositionally biased region" description="Pro residues" evidence="1">
    <location>
        <begin position="371"/>
        <end position="380"/>
    </location>
</feature>
<feature type="region of interest" description="Disordered" evidence="1">
    <location>
        <begin position="1"/>
        <end position="44"/>
    </location>
</feature>
<evidence type="ECO:0000313" key="4">
    <source>
        <dbReference type="Proteomes" id="UP000541558"/>
    </source>
</evidence>
<feature type="region of interest" description="Disordered" evidence="1">
    <location>
        <begin position="1093"/>
        <end position="1116"/>
    </location>
</feature>
<dbReference type="Proteomes" id="UP000541558">
    <property type="component" value="Unassembled WGS sequence"/>
</dbReference>
<reference evidence="3 4" key="1">
    <citation type="journal article" date="2020" name="ISME J.">
        <title>Uncovering the hidden diversity of litter-decomposition mechanisms in mushroom-forming fungi.</title>
        <authorList>
            <person name="Floudas D."/>
            <person name="Bentzer J."/>
            <person name="Ahren D."/>
            <person name="Johansson T."/>
            <person name="Persson P."/>
            <person name="Tunlid A."/>
        </authorList>
    </citation>
    <scope>NUCLEOTIDE SEQUENCE [LARGE SCALE GENOMIC DNA]</scope>
    <source>
        <strain evidence="3 4">CBS 175.51</strain>
    </source>
</reference>
<accession>A0A8H5BLX3</accession>
<evidence type="ECO:0000313" key="3">
    <source>
        <dbReference type="EMBL" id="KAF5325849.1"/>
    </source>
</evidence>